<dbReference type="Proteomes" id="UP000334340">
    <property type="component" value="Unassembled WGS sequence"/>
</dbReference>
<dbReference type="PANTHER" id="PTHR43371:SF1">
    <property type="entry name" value="RIBONUCLEOSIDE-DIPHOSPHATE REDUCTASE"/>
    <property type="match status" value="1"/>
</dbReference>
<comment type="similarity">
    <text evidence="2 14">Belongs to the ribonucleoside diphosphate reductase class-2 family.</text>
</comment>
<dbReference type="GO" id="GO:0071897">
    <property type="term" value="P:DNA biosynthetic process"/>
    <property type="evidence" value="ECO:0007669"/>
    <property type="project" value="UniProtKB-KW"/>
</dbReference>
<dbReference type="GO" id="GO:0005524">
    <property type="term" value="F:ATP binding"/>
    <property type="evidence" value="ECO:0007669"/>
    <property type="project" value="InterPro"/>
</dbReference>
<feature type="domain" description="Ribonucleotide reductase large subunit C-terminal" evidence="17">
    <location>
        <begin position="117"/>
        <end position="440"/>
    </location>
</feature>
<proteinExistence type="inferred from homology"/>
<dbReference type="InterPro" id="IPR013344">
    <property type="entry name" value="RNR_NrdJ/NrdZ"/>
</dbReference>
<dbReference type="NCBIfam" id="TIGR02504">
    <property type="entry name" value="NrdJ_Z"/>
    <property type="match status" value="1"/>
</dbReference>
<dbReference type="Gene3D" id="3.20.70.20">
    <property type="match status" value="1"/>
</dbReference>
<dbReference type="InterPro" id="IPR050862">
    <property type="entry name" value="RdRp_reductase_class-2"/>
</dbReference>
<evidence type="ECO:0000256" key="5">
    <source>
        <dbReference type="ARBA" id="ARBA00022628"/>
    </source>
</evidence>
<dbReference type="CDD" id="cd02888">
    <property type="entry name" value="RNR_II_dimer"/>
    <property type="match status" value="1"/>
</dbReference>
<evidence type="ECO:0000259" key="16">
    <source>
        <dbReference type="Pfam" id="PF00317"/>
    </source>
</evidence>
<evidence type="ECO:0000256" key="6">
    <source>
        <dbReference type="ARBA" id="ARBA00022634"/>
    </source>
</evidence>
<evidence type="ECO:0000256" key="8">
    <source>
        <dbReference type="ARBA" id="ARBA00023002"/>
    </source>
</evidence>
<dbReference type="NCBIfam" id="NF006417">
    <property type="entry name" value="PRK08665.1"/>
    <property type="match status" value="1"/>
</dbReference>
<dbReference type="AlphaFoldDB" id="A0A564ZEU5"/>
<dbReference type="InterPro" id="IPR008926">
    <property type="entry name" value="RNR_R1-su_N"/>
</dbReference>
<organism evidence="19 20">
    <name type="scientific">Candidatus Methylomirabilis lanthanidiphila</name>
    <dbReference type="NCBI Taxonomy" id="2211376"/>
    <lineage>
        <taxon>Bacteria</taxon>
        <taxon>Candidatus Methylomirabilota</taxon>
        <taxon>Candidatus Methylomirabilia</taxon>
        <taxon>Candidatus Methylomirabilales</taxon>
        <taxon>Candidatus Methylomirabilaceae</taxon>
        <taxon>Candidatus Methylomirabilis</taxon>
    </lineage>
</organism>
<dbReference type="SUPFAM" id="SSF51998">
    <property type="entry name" value="PFL-like glycyl radical enzymes"/>
    <property type="match status" value="1"/>
</dbReference>
<feature type="region of interest" description="Disordered" evidence="15">
    <location>
        <begin position="608"/>
        <end position="635"/>
    </location>
</feature>
<dbReference type="InterPro" id="IPR000788">
    <property type="entry name" value="RNR_lg_C"/>
</dbReference>
<keyword evidence="7 14" id="KW-0547">Nucleotide-binding</keyword>
<feature type="region of interest" description="Disordered" evidence="15">
    <location>
        <begin position="1"/>
        <end position="31"/>
    </location>
</feature>
<keyword evidence="20" id="KW-1185">Reference proteome</keyword>
<evidence type="ECO:0000313" key="20">
    <source>
        <dbReference type="Proteomes" id="UP000334340"/>
    </source>
</evidence>
<evidence type="ECO:0000256" key="9">
    <source>
        <dbReference type="ARBA" id="ARBA00023116"/>
    </source>
</evidence>
<evidence type="ECO:0000256" key="1">
    <source>
        <dbReference type="ARBA" id="ARBA00001922"/>
    </source>
</evidence>
<comment type="catalytic activity">
    <reaction evidence="13 14">
        <text>a 2'-deoxyribonucleoside 5'-diphosphate + [thioredoxin]-disulfide + H2O = a ribonucleoside 5'-diphosphate + [thioredoxin]-dithiol</text>
        <dbReference type="Rhea" id="RHEA:23252"/>
        <dbReference type="Rhea" id="RHEA-COMP:10698"/>
        <dbReference type="Rhea" id="RHEA-COMP:10700"/>
        <dbReference type="ChEBI" id="CHEBI:15377"/>
        <dbReference type="ChEBI" id="CHEBI:29950"/>
        <dbReference type="ChEBI" id="CHEBI:50058"/>
        <dbReference type="ChEBI" id="CHEBI:57930"/>
        <dbReference type="ChEBI" id="CHEBI:73316"/>
        <dbReference type="EC" id="1.17.4.1"/>
    </reaction>
</comment>
<dbReference type="GO" id="GO:0004748">
    <property type="term" value="F:ribonucleoside-diphosphate reductase activity, thioredoxin disulfide as acceptor"/>
    <property type="evidence" value="ECO:0007669"/>
    <property type="project" value="UniProtKB-EC"/>
</dbReference>
<dbReference type="GO" id="GO:0031419">
    <property type="term" value="F:cobalamin binding"/>
    <property type="evidence" value="ECO:0007669"/>
    <property type="project" value="UniProtKB-KW"/>
</dbReference>
<feature type="domain" description="TSCPD" evidence="18">
    <location>
        <begin position="640"/>
        <end position="748"/>
    </location>
</feature>
<evidence type="ECO:0000259" key="17">
    <source>
        <dbReference type="Pfam" id="PF02867"/>
    </source>
</evidence>
<evidence type="ECO:0000256" key="15">
    <source>
        <dbReference type="SAM" id="MobiDB-lite"/>
    </source>
</evidence>
<evidence type="ECO:0000256" key="3">
    <source>
        <dbReference type="ARBA" id="ARBA00012274"/>
    </source>
</evidence>
<gene>
    <name evidence="19" type="ORF">MELA_00207</name>
</gene>
<keyword evidence="10" id="KW-1015">Disulfide bond</keyword>
<evidence type="ECO:0000256" key="10">
    <source>
        <dbReference type="ARBA" id="ARBA00023157"/>
    </source>
</evidence>
<comment type="function">
    <text evidence="12 14">Catalyzes the reduction of ribonucleotides to deoxyribonucleotides. May function to provide a pool of deoxyribonucleotide precursors for DNA repair during oxygen limitation and/or for immediate growth after restoration of oxygen.</text>
</comment>
<name>A0A564ZEU5_9BACT</name>
<feature type="domain" description="Ribonucleotide reductase large subunit C-terminal" evidence="17">
    <location>
        <begin position="444"/>
        <end position="589"/>
    </location>
</feature>
<dbReference type="Pfam" id="PF12637">
    <property type="entry name" value="TSCPD"/>
    <property type="match status" value="1"/>
</dbReference>
<dbReference type="SUPFAM" id="SSF48168">
    <property type="entry name" value="R1 subunit of ribonucleotide reductase, N-terminal domain"/>
    <property type="match status" value="1"/>
</dbReference>
<dbReference type="EMBL" id="CABIKM010000003">
    <property type="protein sequence ID" value="VUZ83849.1"/>
    <property type="molecule type" value="Genomic_DNA"/>
</dbReference>
<accession>A0A564ZEU5</accession>
<evidence type="ECO:0000256" key="12">
    <source>
        <dbReference type="ARBA" id="ARBA00025437"/>
    </source>
</evidence>
<evidence type="ECO:0000259" key="18">
    <source>
        <dbReference type="Pfam" id="PF12637"/>
    </source>
</evidence>
<reference evidence="19 20" key="1">
    <citation type="submission" date="2019-07" db="EMBL/GenBank/DDBJ databases">
        <authorList>
            <person name="Cremers G."/>
        </authorList>
    </citation>
    <scope>NUCLEOTIDE SEQUENCE [LARGE SCALE GENOMIC DNA]</scope>
</reference>
<comment type="cofactor">
    <cofactor evidence="1 14">
        <name>adenosylcob(III)alamin</name>
        <dbReference type="ChEBI" id="CHEBI:18408"/>
    </cofactor>
</comment>
<dbReference type="EC" id="1.17.4.1" evidence="3 14"/>
<evidence type="ECO:0000256" key="7">
    <source>
        <dbReference type="ARBA" id="ARBA00022741"/>
    </source>
</evidence>
<evidence type="ECO:0000256" key="13">
    <source>
        <dbReference type="ARBA" id="ARBA00047754"/>
    </source>
</evidence>
<keyword evidence="8 14" id="KW-0560">Oxidoreductase</keyword>
<sequence>MPGKASESTVHGLDNGGATTQALGSRPAKNGQWSESSLRVLRERYLVRDGTGILETPEGMCWRVAVAIAKAEAQWGKTEAEARQVAESFYEMMVEGKFLPNSPTMMNAGKDNGLQYSACFVLPVEDSMEGIFEAVKRAAIIHQSGGGTGFAFSRLRPKDTLVKSTSGKASGPISFLRVFNAATEAVKQGGTRRGANMGILRVDHPDILEFIDCKLDGGITNFNISVAATETFMHALEKDEEYALIDPHTKLVTGHLQAREVFQRIVQAAWRTGDPGMVFIDRINASPANPIPQDEVIEATNPCGEQPLGPNDACNLGSVNLARFYLPSIPAEVRATERIDWVELERVVRAAVRFLDDVIDVNPYPLQDITEEVGKNRRIGLGVMGWADLLLELGIPYDSDEAVTLGEEIMGFIRRIGHDASEKLAEARGPFPRWSRSIYKGERPIRNSTVTTIAPTGTISIIVGCSSGIEPIFAVAFRHIVGDRHLTFVNPIFEDVAKRRGFYSEELMRRVAERGSVHGLEGVPEDVQRVFVTAHEIEPASHVRMQSAFQKQTDNGVSKTINLPNSATPEDIARAYMLAYELDCLGITVFRDGCKDTQVLHIGTGAQPAVSEAEEAEPATSRLTPHALPSPEDRLKVKPRPRTVKGVTYRAETPLGTAFVTVNQNGEGEPFEVFASVGKAGSDTSAVSEAIGRLISLVLRLPSPMSPRERVEQIVNQLAGIGGRRQMGFGKDRVRSLPDAIAQVLAEHIGLSEPGVQEMLAARGTPALSGAEGASVKVGDMCPDCGLATLVYEEGCQKCYSCGFSEC</sequence>
<keyword evidence="9" id="KW-0215">Deoxyribonucleotide synthesis</keyword>
<feature type="domain" description="Ribonucleotide reductase large subunit N-terminal" evidence="16">
    <location>
        <begin position="35"/>
        <end position="113"/>
    </location>
</feature>
<dbReference type="InterPro" id="IPR024434">
    <property type="entry name" value="TSCPD_dom"/>
</dbReference>
<evidence type="ECO:0000313" key="19">
    <source>
        <dbReference type="EMBL" id="VUZ83849.1"/>
    </source>
</evidence>
<evidence type="ECO:0000256" key="11">
    <source>
        <dbReference type="ARBA" id="ARBA00023285"/>
    </source>
</evidence>
<keyword evidence="6 14" id="KW-0237">DNA synthesis</keyword>
<keyword evidence="11 14" id="KW-0170">Cobalt</keyword>
<dbReference type="Pfam" id="PF02867">
    <property type="entry name" value="Ribonuc_red_lgC"/>
    <property type="match status" value="2"/>
</dbReference>
<dbReference type="PRINTS" id="PR01183">
    <property type="entry name" value="RIBORDTASEM1"/>
</dbReference>
<dbReference type="InterPro" id="IPR013509">
    <property type="entry name" value="RNR_lsu_N"/>
</dbReference>
<dbReference type="Pfam" id="PF00317">
    <property type="entry name" value="Ribonuc_red_lgN"/>
    <property type="match status" value="1"/>
</dbReference>
<evidence type="ECO:0000256" key="4">
    <source>
        <dbReference type="ARBA" id="ARBA00014409"/>
    </source>
</evidence>
<dbReference type="PANTHER" id="PTHR43371">
    <property type="entry name" value="VITAMIN B12-DEPENDENT RIBONUCLEOTIDE REDUCTASE"/>
    <property type="match status" value="1"/>
</dbReference>
<evidence type="ECO:0000256" key="2">
    <source>
        <dbReference type="ARBA" id="ARBA00007405"/>
    </source>
</evidence>
<protein>
    <recommendedName>
        <fullName evidence="4 14">Vitamin B12-dependent ribonucleotide reductase</fullName>
        <ecNumber evidence="3 14">1.17.4.1</ecNumber>
    </recommendedName>
</protein>
<dbReference type="UniPathway" id="UPA00326"/>
<keyword evidence="5 14" id="KW-0846">Cobalamin</keyword>
<dbReference type="GO" id="GO:0009263">
    <property type="term" value="P:deoxyribonucleotide biosynthetic process"/>
    <property type="evidence" value="ECO:0007669"/>
    <property type="project" value="UniProtKB-KW"/>
</dbReference>
<evidence type="ECO:0000256" key="14">
    <source>
        <dbReference type="RuleBase" id="RU364064"/>
    </source>
</evidence>